<evidence type="ECO:0000256" key="2">
    <source>
        <dbReference type="SAM" id="SignalP"/>
    </source>
</evidence>
<dbReference type="EMBL" id="MU003799">
    <property type="protein sequence ID" value="KAF2720442.1"/>
    <property type="molecule type" value="Genomic_DNA"/>
</dbReference>
<organism evidence="3 4">
    <name type="scientific">Polychaeton citri CBS 116435</name>
    <dbReference type="NCBI Taxonomy" id="1314669"/>
    <lineage>
        <taxon>Eukaryota</taxon>
        <taxon>Fungi</taxon>
        <taxon>Dikarya</taxon>
        <taxon>Ascomycota</taxon>
        <taxon>Pezizomycotina</taxon>
        <taxon>Dothideomycetes</taxon>
        <taxon>Dothideomycetidae</taxon>
        <taxon>Capnodiales</taxon>
        <taxon>Capnodiaceae</taxon>
        <taxon>Polychaeton</taxon>
    </lineage>
</organism>
<sequence length="253" mass="24179">MAAHTLIALSALAAVAVARTDLSGCTSTDVSSPAGASIAWYVPGTGELCDFLDCGGGRAPPRSDVPGCPQYTGTASYSPSYLAGYGPTAGAAAETGAATTTTTSDDSLPTSSSSFDWSSLISAASTETGLYTTVGGDSPSSYSSADWSSLISAVSTETALYTTVAGSTASTSPSAAGPSSYTSLSTSTLVGTGIGGTNSTTPAGGSGNSTISASRTASPSASSPASTGGAAETKAWMAGAGLIAGLGVVVAAL</sequence>
<keyword evidence="2" id="KW-0732">Signal</keyword>
<comment type="caution">
    <text evidence="3">The sequence shown here is derived from an EMBL/GenBank/DDBJ whole genome shotgun (WGS) entry which is preliminary data.</text>
</comment>
<keyword evidence="4" id="KW-1185">Reference proteome</keyword>
<dbReference type="OrthoDB" id="3942074at2759"/>
<feature type="compositionally biased region" description="Low complexity" evidence="1">
    <location>
        <begin position="212"/>
        <end position="229"/>
    </location>
</feature>
<feature type="region of interest" description="Disordered" evidence="1">
    <location>
        <begin position="192"/>
        <end position="229"/>
    </location>
</feature>
<feature type="chain" id="PRO_5040270100" description="Cell wall protein" evidence="2">
    <location>
        <begin position="19"/>
        <end position="253"/>
    </location>
</feature>
<dbReference type="AlphaFoldDB" id="A0A9P4Q9B7"/>
<feature type="signal peptide" evidence="2">
    <location>
        <begin position="1"/>
        <end position="18"/>
    </location>
</feature>
<feature type="compositionally biased region" description="Polar residues" evidence="1">
    <location>
        <begin position="198"/>
        <end position="211"/>
    </location>
</feature>
<evidence type="ECO:0000256" key="1">
    <source>
        <dbReference type="SAM" id="MobiDB-lite"/>
    </source>
</evidence>
<proteinExistence type="predicted"/>
<name>A0A9P4Q9B7_9PEZI</name>
<evidence type="ECO:0008006" key="5">
    <source>
        <dbReference type="Google" id="ProtNLM"/>
    </source>
</evidence>
<evidence type="ECO:0000313" key="4">
    <source>
        <dbReference type="Proteomes" id="UP000799441"/>
    </source>
</evidence>
<accession>A0A9P4Q9B7</accession>
<dbReference type="Proteomes" id="UP000799441">
    <property type="component" value="Unassembled WGS sequence"/>
</dbReference>
<gene>
    <name evidence="3" type="ORF">K431DRAFT_285742</name>
</gene>
<reference evidence="3" key="1">
    <citation type="journal article" date="2020" name="Stud. Mycol.">
        <title>101 Dothideomycetes genomes: a test case for predicting lifestyles and emergence of pathogens.</title>
        <authorList>
            <person name="Haridas S."/>
            <person name="Albert R."/>
            <person name="Binder M."/>
            <person name="Bloem J."/>
            <person name="Labutti K."/>
            <person name="Salamov A."/>
            <person name="Andreopoulos B."/>
            <person name="Baker S."/>
            <person name="Barry K."/>
            <person name="Bills G."/>
            <person name="Bluhm B."/>
            <person name="Cannon C."/>
            <person name="Castanera R."/>
            <person name="Culley D."/>
            <person name="Daum C."/>
            <person name="Ezra D."/>
            <person name="Gonzalez J."/>
            <person name="Henrissat B."/>
            <person name="Kuo A."/>
            <person name="Liang C."/>
            <person name="Lipzen A."/>
            <person name="Lutzoni F."/>
            <person name="Magnuson J."/>
            <person name="Mondo S."/>
            <person name="Nolan M."/>
            <person name="Ohm R."/>
            <person name="Pangilinan J."/>
            <person name="Park H.-J."/>
            <person name="Ramirez L."/>
            <person name="Alfaro M."/>
            <person name="Sun H."/>
            <person name="Tritt A."/>
            <person name="Yoshinaga Y."/>
            <person name="Zwiers L.-H."/>
            <person name="Turgeon B."/>
            <person name="Goodwin S."/>
            <person name="Spatafora J."/>
            <person name="Crous P."/>
            <person name="Grigoriev I."/>
        </authorList>
    </citation>
    <scope>NUCLEOTIDE SEQUENCE</scope>
    <source>
        <strain evidence="3">CBS 116435</strain>
    </source>
</reference>
<protein>
    <recommendedName>
        <fullName evidence="5">Cell wall protein</fullName>
    </recommendedName>
</protein>
<evidence type="ECO:0000313" key="3">
    <source>
        <dbReference type="EMBL" id="KAF2720442.1"/>
    </source>
</evidence>